<proteinExistence type="inferred from homology"/>
<dbReference type="EMBL" id="BMMZ01000008">
    <property type="protein sequence ID" value="GGL70785.1"/>
    <property type="molecule type" value="Genomic_DNA"/>
</dbReference>
<feature type="binding site" evidence="5">
    <location>
        <position position="1"/>
    </location>
    <ligand>
        <name>S-adenosyl-L-methionine</name>
        <dbReference type="ChEBI" id="CHEBI:59789"/>
    </ligand>
</feature>
<name>A0A917SDW3_9ACTN</name>
<evidence type="ECO:0000256" key="1">
    <source>
        <dbReference type="ARBA" id="ARBA00022603"/>
    </source>
</evidence>
<comment type="similarity">
    <text evidence="5">Belongs to the class I-like SAM-binding methyltransferase superfamily. rRNA adenine N(6)-methyltransferase family.</text>
</comment>
<dbReference type="GO" id="GO:0000179">
    <property type="term" value="F:rRNA (adenine-N6,N6-)-dimethyltransferase activity"/>
    <property type="evidence" value="ECO:0007669"/>
    <property type="project" value="UniProtKB-UniRule"/>
</dbReference>
<dbReference type="InterPro" id="IPR020598">
    <property type="entry name" value="rRNA_Ade_methylase_Trfase_N"/>
</dbReference>
<dbReference type="GO" id="GO:0003723">
    <property type="term" value="F:RNA binding"/>
    <property type="evidence" value="ECO:0007669"/>
    <property type="project" value="UniProtKB-UniRule"/>
</dbReference>
<protein>
    <recommendedName>
        <fullName evidence="6">Ribosomal RNA adenine methylase transferase N-terminal domain-containing protein</fullName>
    </recommendedName>
</protein>
<dbReference type="InterPro" id="IPR029063">
    <property type="entry name" value="SAM-dependent_MTases_sf"/>
</dbReference>
<evidence type="ECO:0000313" key="8">
    <source>
        <dbReference type="Proteomes" id="UP000613840"/>
    </source>
</evidence>
<dbReference type="SUPFAM" id="SSF53335">
    <property type="entry name" value="S-adenosyl-L-methionine-dependent methyltransferases"/>
    <property type="match status" value="1"/>
</dbReference>
<feature type="binding site" evidence="5">
    <location>
        <position position="42"/>
    </location>
    <ligand>
        <name>S-adenosyl-L-methionine</name>
        <dbReference type="ChEBI" id="CHEBI:59789"/>
    </ligand>
</feature>
<feature type="domain" description="Ribosomal RNA adenine methylase transferase N-terminal" evidence="6">
    <location>
        <begin position="2"/>
        <end position="136"/>
    </location>
</feature>
<evidence type="ECO:0000256" key="5">
    <source>
        <dbReference type="PROSITE-ProRule" id="PRU01026"/>
    </source>
</evidence>
<sequence>MITTALATAGARVLAVELHPGRVDQLRQRFAAVESVRVIELDLLDFRLPQRPFQVVANPPWSLAKSIIRMLTEPGSRLLSADLILSRRLVTDVARRGVPGPGQDRFGCEVTGRIPAAAFEPAPPHPAAVLRISRRSPLPATRRRPDRR</sequence>
<keyword evidence="1 5" id="KW-0489">Methyltransferase</keyword>
<keyword evidence="3 5" id="KW-0949">S-adenosyl-L-methionine</keyword>
<keyword evidence="8" id="KW-1185">Reference proteome</keyword>
<comment type="caution">
    <text evidence="7">The sequence shown here is derived from an EMBL/GenBank/DDBJ whole genome shotgun (WGS) entry which is preliminary data.</text>
</comment>
<gene>
    <name evidence="7" type="ORF">GCM10011575_31570</name>
</gene>
<dbReference type="SMART" id="SM00650">
    <property type="entry name" value="rADc"/>
    <property type="match status" value="1"/>
</dbReference>
<keyword evidence="2 5" id="KW-0808">Transferase</keyword>
<organism evidence="7 8">
    <name type="scientific">Microlunatus endophyticus</name>
    <dbReference type="NCBI Taxonomy" id="1716077"/>
    <lineage>
        <taxon>Bacteria</taxon>
        <taxon>Bacillati</taxon>
        <taxon>Actinomycetota</taxon>
        <taxon>Actinomycetes</taxon>
        <taxon>Propionibacteriales</taxon>
        <taxon>Propionibacteriaceae</taxon>
        <taxon>Microlunatus</taxon>
    </lineage>
</organism>
<dbReference type="Proteomes" id="UP000613840">
    <property type="component" value="Unassembled WGS sequence"/>
</dbReference>
<reference evidence="7" key="2">
    <citation type="submission" date="2020-09" db="EMBL/GenBank/DDBJ databases">
        <authorList>
            <person name="Sun Q."/>
            <person name="Zhou Y."/>
        </authorList>
    </citation>
    <scope>NUCLEOTIDE SEQUENCE</scope>
    <source>
        <strain evidence="7">CGMCC 4.7306</strain>
    </source>
</reference>
<evidence type="ECO:0000256" key="2">
    <source>
        <dbReference type="ARBA" id="ARBA00022679"/>
    </source>
</evidence>
<evidence type="ECO:0000313" key="7">
    <source>
        <dbReference type="EMBL" id="GGL70785.1"/>
    </source>
</evidence>
<feature type="binding site" evidence="5">
    <location>
        <position position="58"/>
    </location>
    <ligand>
        <name>S-adenosyl-L-methionine</name>
        <dbReference type="ChEBI" id="CHEBI:59789"/>
    </ligand>
</feature>
<reference evidence="7" key="1">
    <citation type="journal article" date="2014" name="Int. J. Syst. Evol. Microbiol.">
        <title>Complete genome sequence of Corynebacterium casei LMG S-19264T (=DSM 44701T), isolated from a smear-ripened cheese.</title>
        <authorList>
            <consortium name="US DOE Joint Genome Institute (JGI-PGF)"/>
            <person name="Walter F."/>
            <person name="Albersmeier A."/>
            <person name="Kalinowski J."/>
            <person name="Ruckert C."/>
        </authorList>
    </citation>
    <scope>NUCLEOTIDE SEQUENCE</scope>
    <source>
        <strain evidence="7">CGMCC 4.7306</strain>
    </source>
</reference>
<keyword evidence="4 5" id="KW-0694">RNA-binding</keyword>
<dbReference type="AlphaFoldDB" id="A0A917SDW3"/>
<accession>A0A917SDW3</accession>
<dbReference type="PROSITE" id="PS51689">
    <property type="entry name" value="SAM_RNA_A_N6_MT"/>
    <property type="match status" value="1"/>
</dbReference>
<evidence type="ECO:0000259" key="6">
    <source>
        <dbReference type="SMART" id="SM00650"/>
    </source>
</evidence>
<evidence type="ECO:0000256" key="4">
    <source>
        <dbReference type="ARBA" id="ARBA00022884"/>
    </source>
</evidence>
<dbReference type="InterPro" id="IPR001737">
    <property type="entry name" value="KsgA/Erm"/>
</dbReference>
<comment type="caution">
    <text evidence="5">Lacks conserved residue(s) required for the propagation of feature annotation.</text>
</comment>
<dbReference type="Gene3D" id="3.40.50.150">
    <property type="entry name" value="Vaccinia Virus protein VP39"/>
    <property type="match status" value="1"/>
</dbReference>
<evidence type="ECO:0000256" key="3">
    <source>
        <dbReference type="ARBA" id="ARBA00022691"/>
    </source>
</evidence>
<feature type="binding site" evidence="5">
    <location>
        <position position="17"/>
    </location>
    <ligand>
        <name>S-adenosyl-L-methionine</name>
        <dbReference type="ChEBI" id="CHEBI:59789"/>
    </ligand>
</feature>